<reference evidence="8" key="2">
    <citation type="submission" date="2021-01" db="EMBL/GenBank/DDBJ databases">
        <authorList>
            <person name="Schikora-Tamarit M.A."/>
        </authorList>
    </citation>
    <scope>NUCLEOTIDE SEQUENCE</scope>
    <source>
        <strain evidence="8">CBS2887</strain>
    </source>
</reference>
<dbReference type="PROSITE" id="PS01001">
    <property type="entry name" value="SDH_CYT_2"/>
    <property type="match status" value="1"/>
</dbReference>
<sequence length="239" mass="26146">MFSLTRRAAVNSTHLSLVTRSILSRSLATVKTTVEAEDNILKEQRKNRPTSPHLTIYQPQLTWYLSSVHRVSGVMLAGIFYGITCAYGFSSILDLGFNSDVVVNYWNELSNTVQYGIKGALAFPFFFHLGNGIRHLIWDAGKELTLKGVYRTGYAVLAFSAIAGSDSETDLSNFKERLLKGCRISSSSTVSRILAVEAEAEEDEGGGEMSSNNAPWSSRIEVRFGRSDSRASSVTAAAA</sequence>
<protein>
    <submittedName>
        <fullName evidence="8">Uncharacterized protein</fullName>
    </submittedName>
</protein>
<keyword evidence="5" id="KW-1133">Transmembrane helix</keyword>
<keyword evidence="7" id="KW-0472">Membrane</keyword>
<dbReference type="InterPro" id="IPR034804">
    <property type="entry name" value="SQR/QFR_C/D"/>
</dbReference>
<dbReference type="OrthoDB" id="588261at2759"/>
<dbReference type="PROSITE" id="PS01000">
    <property type="entry name" value="SDH_CYT_1"/>
    <property type="match status" value="1"/>
</dbReference>
<dbReference type="NCBIfam" id="TIGR02970">
    <property type="entry name" value="succ_dehyd_cytB"/>
    <property type="match status" value="1"/>
</dbReference>
<comment type="subcellular location">
    <subcellularLocation>
        <location evidence="1">Membrane</location>
        <topology evidence="1">Multi-pass membrane protein</topology>
    </subcellularLocation>
</comment>
<dbReference type="AlphaFoldDB" id="A0A9P8Q6B0"/>
<keyword evidence="4" id="KW-0479">Metal-binding</keyword>
<dbReference type="InterPro" id="IPR018495">
    <property type="entry name" value="Succ_DH_cyt_bsu_CS"/>
</dbReference>
<dbReference type="GO" id="GO:0006099">
    <property type="term" value="P:tricarboxylic acid cycle"/>
    <property type="evidence" value="ECO:0007669"/>
    <property type="project" value="InterPro"/>
</dbReference>
<evidence type="ECO:0000256" key="5">
    <source>
        <dbReference type="ARBA" id="ARBA00022989"/>
    </source>
</evidence>
<dbReference type="PANTHER" id="PTHR10978">
    <property type="entry name" value="SUCCINATE DEHYDROGENASE CYTOCHROME B560 SUBUNIT"/>
    <property type="match status" value="1"/>
</dbReference>
<dbReference type="GO" id="GO:0009055">
    <property type="term" value="F:electron transfer activity"/>
    <property type="evidence" value="ECO:0007669"/>
    <property type="project" value="InterPro"/>
</dbReference>
<keyword evidence="2" id="KW-0349">Heme</keyword>
<dbReference type="GO" id="GO:0006121">
    <property type="term" value="P:mitochondrial electron transport, succinate to ubiquinone"/>
    <property type="evidence" value="ECO:0007669"/>
    <property type="project" value="TreeGrafter"/>
</dbReference>
<dbReference type="InterPro" id="IPR000701">
    <property type="entry name" value="SuccDH_FuR_B_TM-su"/>
</dbReference>
<reference evidence="8" key="1">
    <citation type="journal article" date="2021" name="Open Biol.">
        <title>Shared evolutionary footprints suggest mitochondrial oxidative damage underlies multiple complex I losses in fungi.</title>
        <authorList>
            <person name="Schikora-Tamarit M.A."/>
            <person name="Marcet-Houben M."/>
            <person name="Nosek J."/>
            <person name="Gabaldon T."/>
        </authorList>
    </citation>
    <scope>NUCLEOTIDE SEQUENCE</scope>
    <source>
        <strain evidence="8">CBS2887</strain>
    </source>
</reference>
<dbReference type="InterPro" id="IPR014314">
    <property type="entry name" value="Succ_DH_cytb556"/>
</dbReference>
<comment type="caution">
    <text evidence="8">The sequence shown here is derived from an EMBL/GenBank/DDBJ whole genome shotgun (WGS) entry which is preliminary data.</text>
</comment>
<evidence type="ECO:0000256" key="6">
    <source>
        <dbReference type="ARBA" id="ARBA00023004"/>
    </source>
</evidence>
<evidence type="ECO:0000256" key="3">
    <source>
        <dbReference type="ARBA" id="ARBA00022692"/>
    </source>
</evidence>
<dbReference type="Proteomes" id="UP000774326">
    <property type="component" value="Unassembled WGS sequence"/>
</dbReference>
<evidence type="ECO:0000256" key="4">
    <source>
        <dbReference type="ARBA" id="ARBA00022723"/>
    </source>
</evidence>
<dbReference type="EMBL" id="JAEUBG010002961">
    <property type="protein sequence ID" value="KAH3683770.1"/>
    <property type="molecule type" value="Genomic_DNA"/>
</dbReference>
<dbReference type="CDD" id="cd03499">
    <property type="entry name" value="SQR_TypeC_SdhC"/>
    <property type="match status" value="1"/>
</dbReference>
<keyword evidence="3" id="KW-0812">Transmembrane</keyword>
<keyword evidence="9" id="KW-1185">Reference proteome</keyword>
<dbReference type="GO" id="GO:0031966">
    <property type="term" value="C:mitochondrial membrane"/>
    <property type="evidence" value="ECO:0007669"/>
    <property type="project" value="UniProtKB-ARBA"/>
</dbReference>
<accession>A0A9P8Q6B0</accession>
<dbReference type="PANTHER" id="PTHR10978:SF5">
    <property type="entry name" value="SUCCINATE DEHYDROGENASE CYTOCHROME B560 SUBUNIT, MITOCHONDRIAL"/>
    <property type="match status" value="1"/>
</dbReference>
<dbReference type="Pfam" id="PF01127">
    <property type="entry name" value="Sdh_cyt"/>
    <property type="match status" value="1"/>
</dbReference>
<dbReference type="GO" id="GO:0046872">
    <property type="term" value="F:metal ion binding"/>
    <property type="evidence" value="ECO:0007669"/>
    <property type="project" value="UniProtKB-KW"/>
</dbReference>
<evidence type="ECO:0000256" key="7">
    <source>
        <dbReference type="ARBA" id="ARBA00023136"/>
    </source>
</evidence>
<proteinExistence type="predicted"/>
<evidence type="ECO:0000313" key="8">
    <source>
        <dbReference type="EMBL" id="KAH3683770.1"/>
    </source>
</evidence>
<name>A0A9P8Q6B0_WICPI</name>
<organism evidence="8 9">
    <name type="scientific">Wickerhamomyces pijperi</name>
    <name type="common">Yeast</name>
    <name type="synonym">Pichia pijperi</name>
    <dbReference type="NCBI Taxonomy" id="599730"/>
    <lineage>
        <taxon>Eukaryota</taxon>
        <taxon>Fungi</taxon>
        <taxon>Dikarya</taxon>
        <taxon>Ascomycota</taxon>
        <taxon>Saccharomycotina</taxon>
        <taxon>Saccharomycetes</taxon>
        <taxon>Phaffomycetales</taxon>
        <taxon>Wickerhamomycetaceae</taxon>
        <taxon>Wickerhamomyces</taxon>
    </lineage>
</organism>
<dbReference type="SUPFAM" id="SSF81343">
    <property type="entry name" value="Fumarate reductase respiratory complex transmembrane subunits"/>
    <property type="match status" value="1"/>
</dbReference>
<evidence type="ECO:0000256" key="1">
    <source>
        <dbReference type="ARBA" id="ARBA00004141"/>
    </source>
</evidence>
<keyword evidence="6" id="KW-0408">Iron</keyword>
<evidence type="ECO:0000313" key="9">
    <source>
        <dbReference type="Proteomes" id="UP000774326"/>
    </source>
</evidence>
<evidence type="ECO:0000256" key="2">
    <source>
        <dbReference type="ARBA" id="ARBA00022617"/>
    </source>
</evidence>
<gene>
    <name evidence="8" type="ORF">WICPIJ_005259</name>
</gene>
<dbReference type="Gene3D" id="1.20.1300.10">
    <property type="entry name" value="Fumarate reductase/succinate dehydrogenase, transmembrane subunit"/>
    <property type="match status" value="1"/>
</dbReference>